<feature type="compositionally biased region" description="Basic and acidic residues" evidence="5">
    <location>
        <begin position="20"/>
        <end position="36"/>
    </location>
</feature>
<feature type="compositionally biased region" description="Low complexity" evidence="5">
    <location>
        <begin position="37"/>
        <end position="56"/>
    </location>
</feature>
<dbReference type="InterPro" id="IPR001965">
    <property type="entry name" value="Znf_PHD"/>
</dbReference>
<feature type="region of interest" description="Disordered" evidence="5">
    <location>
        <begin position="20"/>
        <end position="92"/>
    </location>
</feature>
<dbReference type="PANTHER" id="PTHR47636:SF1">
    <property type="entry name" value="TRANSCRIPTIONAL REGULATORY PROTEIN RCO1"/>
    <property type="match status" value="1"/>
</dbReference>
<gene>
    <name evidence="7" type="ORF">ACEWY4_005984</name>
</gene>
<comment type="caution">
    <text evidence="7">The sequence shown here is derived from an EMBL/GenBank/DDBJ whole genome shotgun (WGS) entry which is preliminary data.</text>
</comment>
<organism evidence="7 8">
    <name type="scientific">Coilia grayii</name>
    <name type="common">Gray's grenadier anchovy</name>
    <dbReference type="NCBI Taxonomy" id="363190"/>
    <lineage>
        <taxon>Eukaryota</taxon>
        <taxon>Metazoa</taxon>
        <taxon>Chordata</taxon>
        <taxon>Craniata</taxon>
        <taxon>Vertebrata</taxon>
        <taxon>Euteleostomi</taxon>
        <taxon>Actinopterygii</taxon>
        <taxon>Neopterygii</taxon>
        <taxon>Teleostei</taxon>
        <taxon>Clupei</taxon>
        <taxon>Clupeiformes</taxon>
        <taxon>Clupeoidei</taxon>
        <taxon>Engraulidae</taxon>
        <taxon>Coilinae</taxon>
        <taxon>Coilia</taxon>
    </lineage>
</organism>
<dbReference type="EMBL" id="JBHFQA010000006">
    <property type="protein sequence ID" value="KAL2096777.1"/>
    <property type="molecule type" value="Genomic_DNA"/>
</dbReference>
<dbReference type="InterPro" id="IPR019787">
    <property type="entry name" value="Znf_PHD-finger"/>
</dbReference>
<accession>A0ABD1KC88</accession>
<keyword evidence="3" id="KW-0862">Zinc</keyword>
<name>A0ABD1KC88_9TELE</name>
<evidence type="ECO:0000256" key="5">
    <source>
        <dbReference type="SAM" id="MobiDB-lite"/>
    </source>
</evidence>
<proteinExistence type="predicted"/>
<evidence type="ECO:0000256" key="3">
    <source>
        <dbReference type="ARBA" id="ARBA00022833"/>
    </source>
</evidence>
<dbReference type="PANTHER" id="PTHR47636">
    <property type="entry name" value="TRANSCRIPTIONAL REGULATORY PROTEIN RCO1"/>
    <property type="match status" value="1"/>
</dbReference>
<evidence type="ECO:0000256" key="2">
    <source>
        <dbReference type="ARBA" id="ARBA00022771"/>
    </source>
</evidence>
<evidence type="ECO:0000256" key="4">
    <source>
        <dbReference type="PROSITE-ProRule" id="PRU00146"/>
    </source>
</evidence>
<keyword evidence="2 4" id="KW-0863">Zinc-finger</keyword>
<dbReference type="InterPro" id="IPR013083">
    <property type="entry name" value="Znf_RING/FYVE/PHD"/>
</dbReference>
<dbReference type="GO" id="GO:0008270">
    <property type="term" value="F:zinc ion binding"/>
    <property type="evidence" value="ECO:0007669"/>
    <property type="project" value="UniProtKB-KW"/>
</dbReference>
<sequence>MPLPARVITSEEHAAFLAAKRAEEARKQQVRQDRANQRQIRQQQLAAQRAASAAARPAREAAKQQREAAQQEARQAREARQASAREAQEANRDRQNPVLCALCGEGGVLLFLQCDGCSLWYHAECVDVGVVPEGAWYCGACHAAEAIMFEM</sequence>
<dbReference type="InterPro" id="IPR011011">
    <property type="entry name" value="Znf_FYVE_PHD"/>
</dbReference>
<evidence type="ECO:0000259" key="6">
    <source>
        <dbReference type="PROSITE" id="PS50016"/>
    </source>
</evidence>
<dbReference type="InterPro" id="IPR052819">
    <property type="entry name" value="Chromatin_regulatory_protein"/>
</dbReference>
<feature type="domain" description="PHD-type" evidence="6">
    <location>
        <begin position="97"/>
        <end position="144"/>
    </location>
</feature>
<evidence type="ECO:0000313" key="7">
    <source>
        <dbReference type="EMBL" id="KAL2096777.1"/>
    </source>
</evidence>
<keyword evidence="1" id="KW-0479">Metal-binding</keyword>
<dbReference type="Pfam" id="PF00628">
    <property type="entry name" value="PHD"/>
    <property type="match status" value="1"/>
</dbReference>
<dbReference type="PROSITE" id="PS01359">
    <property type="entry name" value="ZF_PHD_1"/>
    <property type="match status" value="1"/>
</dbReference>
<reference evidence="7 8" key="1">
    <citation type="submission" date="2024-09" db="EMBL/GenBank/DDBJ databases">
        <title>A chromosome-level genome assembly of Gray's grenadier anchovy, Coilia grayii.</title>
        <authorList>
            <person name="Fu Z."/>
        </authorList>
    </citation>
    <scope>NUCLEOTIDE SEQUENCE [LARGE SCALE GENOMIC DNA]</scope>
    <source>
        <strain evidence="7">G4</strain>
        <tissue evidence="7">Muscle</tissue>
    </source>
</reference>
<dbReference type="AlphaFoldDB" id="A0ABD1KC88"/>
<dbReference type="SUPFAM" id="SSF57903">
    <property type="entry name" value="FYVE/PHD zinc finger"/>
    <property type="match status" value="1"/>
</dbReference>
<dbReference type="InterPro" id="IPR019786">
    <property type="entry name" value="Zinc_finger_PHD-type_CS"/>
</dbReference>
<evidence type="ECO:0000256" key="1">
    <source>
        <dbReference type="ARBA" id="ARBA00022723"/>
    </source>
</evidence>
<keyword evidence="8" id="KW-1185">Reference proteome</keyword>
<feature type="compositionally biased region" description="Basic and acidic residues" evidence="5">
    <location>
        <begin position="57"/>
        <end position="66"/>
    </location>
</feature>
<dbReference type="PROSITE" id="PS50016">
    <property type="entry name" value="ZF_PHD_2"/>
    <property type="match status" value="1"/>
</dbReference>
<dbReference type="Gene3D" id="3.30.40.10">
    <property type="entry name" value="Zinc/RING finger domain, C3HC4 (zinc finger)"/>
    <property type="match status" value="1"/>
</dbReference>
<protein>
    <recommendedName>
        <fullName evidence="6">PHD-type domain-containing protein</fullName>
    </recommendedName>
</protein>
<evidence type="ECO:0000313" key="8">
    <source>
        <dbReference type="Proteomes" id="UP001591681"/>
    </source>
</evidence>
<dbReference type="SMART" id="SM00249">
    <property type="entry name" value="PHD"/>
    <property type="match status" value="1"/>
</dbReference>
<dbReference type="Proteomes" id="UP001591681">
    <property type="component" value="Unassembled WGS sequence"/>
</dbReference>